<evidence type="ECO:0000313" key="2">
    <source>
        <dbReference type="EMBL" id="KAK7308484.1"/>
    </source>
</evidence>
<reference evidence="2 3" key="1">
    <citation type="submission" date="2024-01" db="EMBL/GenBank/DDBJ databases">
        <title>The genomes of 5 underutilized Papilionoideae crops provide insights into root nodulation and disease resistanc.</title>
        <authorList>
            <person name="Jiang F."/>
        </authorList>
    </citation>
    <scope>NUCLEOTIDE SEQUENCE [LARGE SCALE GENOMIC DNA]</scope>
    <source>
        <strain evidence="2">LVBAO_FW01</strain>
        <tissue evidence="2">Leaves</tissue>
    </source>
</reference>
<proteinExistence type="predicted"/>
<dbReference type="AlphaFoldDB" id="A0AAN9K3H2"/>
<protein>
    <recommendedName>
        <fullName evidence="4">Pectinesterase inhibitor domain-containing protein</fullName>
    </recommendedName>
</protein>
<name>A0AAN9K3H2_CANGL</name>
<dbReference type="Proteomes" id="UP001367508">
    <property type="component" value="Unassembled WGS sequence"/>
</dbReference>
<dbReference type="Gene3D" id="1.20.140.40">
    <property type="entry name" value="Invertase/pectin methylesterase inhibitor family protein"/>
    <property type="match status" value="1"/>
</dbReference>
<evidence type="ECO:0008006" key="4">
    <source>
        <dbReference type="Google" id="ProtNLM"/>
    </source>
</evidence>
<organism evidence="2 3">
    <name type="scientific">Canavalia gladiata</name>
    <name type="common">Sword bean</name>
    <name type="synonym">Dolichos gladiatus</name>
    <dbReference type="NCBI Taxonomy" id="3824"/>
    <lineage>
        <taxon>Eukaryota</taxon>
        <taxon>Viridiplantae</taxon>
        <taxon>Streptophyta</taxon>
        <taxon>Embryophyta</taxon>
        <taxon>Tracheophyta</taxon>
        <taxon>Spermatophyta</taxon>
        <taxon>Magnoliopsida</taxon>
        <taxon>eudicotyledons</taxon>
        <taxon>Gunneridae</taxon>
        <taxon>Pentapetalae</taxon>
        <taxon>rosids</taxon>
        <taxon>fabids</taxon>
        <taxon>Fabales</taxon>
        <taxon>Fabaceae</taxon>
        <taxon>Papilionoideae</taxon>
        <taxon>50 kb inversion clade</taxon>
        <taxon>NPAAA clade</taxon>
        <taxon>indigoferoid/millettioid clade</taxon>
        <taxon>Phaseoleae</taxon>
        <taxon>Canavalia</taxon>
    </lineage>
</organism>
<comment type="caution">
    <text evidence="2">The sequence shown here is derived from an EMBL/GenBank/DDBJ whole genome shotgun (WGS) entry which is preliminary data.</text>
</comment>
<dbReference type="PANTHER" id="PTHR31890">
    <property type="entry name" value="PLANT INVERTASE/PECTIN METHYLESTERASE INHIBITOR SUPERFAMILY PROTEIN"/>
    <property type="match status" value="1"/>
</dbReference>
<dbReference type="SUPFAM" id="SSF101148">
    <property type="entry name" value="Plant invertase/pectin methylesterase inhibitor"/>
    <property type="match status" value="1"/>
</dbReference>
<accession>A0AAN9K3H2</accession>
<sequence>MNHSTLLSFMFTLSLIFISHAGRLPVPVATSAKLYQSVCKDAGKDANRCLKLLEAYPEITSAETNLTLCRHVLEMAIERSTEGRNYFIKTMKKNPSSAAIKNCATNFYYETVKSFKDALSELVSAPDAANYEAQIAGDGPVNCDSALGNEKIVNPSLSKLNNEIKFISVIAFLATNHLPKAKISN</sequence>
<gene>
    <name evidence="2" type="ORF">VNO77_42091</name>
</gene>
<feature type="chain" id="PRO_5042816365" description="Pectinesterase inhibitor domain-containing protein" evidence="1">
    <location>
        <begin position="22"/>
        <end position="185"/>
    </location>
</feature>
<feature type="signal peptide" evidence="1">
    <location>
        <begin position="1"/>
        <end position="21"/>
    </location>
</feature>
<keyword evidence="3" id="KW-1185">Reference proteome</keyword>
<keyword evidence="1" id="KW-0732">Signal</keyword>
<evidence type="ECO:0000256" key="1">
    <source>
        <dbReference type="SAM" id="SignalP"/>
    </source>
</evidence>
<dbReference type="PANTHER" id="PTHR31890:SF9">
    <property type="entry name" value="PLANT INVERTASE_PECTIN METHYLESTERASE INHIBITOR SUPERFAMILY PROTEIN"/>
    <property type="match status" value="1"/>
</dbReference>
<dbReference type="EMBL" id="JAYMYQ010000010">
    <property type="protein sequence ID" value="KAK7308484.1"/>
    <property type="molecule type" value="Genomic_DNA"/>
</dbReference>
<dbReference type="InterPro" id="IPR035513">
    <property type="entry name" value="Invertase/methylesterase_inhib"/>
</dbReference>
<evidence type="ECO:0000313" key="3">
    <source>
        <dbReference type="Proteomes" id="UP001367508"/>
    </source>
</evidence>